<dbReference type="InterPro" id="IPR013087">
    <property type="entry name" value="Znf_C2H2_type"/>
</dbReference>
<evidence type="ECO:0000256" key="2">
    <source>
        <dbReference type="SAM" id="MobiDB-lite"/>
    </source>
</evidence>
<dbReference type="PROSITE" id="PS50157">
    <property type="entry name" value="ZINC_FINGER_C2H2_2"/>
    <property type="match status" value="2"/>
</dbReference>
<feature type="region of interest" description="Disordered" evidence="2">
    <location>
        <begin position="25"/>
        <end position="220"/>
    </location>
</feature>
<comment type="caution">
    <text evidence="4">The sequence shown here is derived from an EMBL/GenBank/DDBJ whole genome shotgun (WGS) entry which is preliminary data.</text>
</comment>
<dbReference type="OrthoDB" id="8922241at2759"/>
<protein>
    <submittedName>
        <fullName evidence="4">Transcriptional regulator MET31</fullName>
    </submittedName>
</protein>
<accession>A0A8H7D3W6</accession>
<gene>
    <name evidence="4" type="ORF">MVEN_00828300</name>
</gene>
<feature type="domain" description="C2H2-type" evidence="3">
    <location>
        <begin position="254"/>
        <end position="281"/>
    </location>
</feature>
<dbReference type="Pfam" id="PF00096">
    <property type="entry name" value="zf-C2H2"/>
    <property type="match status" value="2"/>
</dbReference>
<sequence length="282" mass="30627">MAMMKYRLNPSSYYASATDSDFSALNMSRNYSYPPPGYSGDNGSPPASGYSPTYEQSSGRPYYSSASNARVGHQYYPPIAPAPPSDRYSSNYRSSAEYSNPSGYPSSQYTDNRGSSYQSSSQPPSGSYPFNTRAASPSSSPPASYHRPSTTHPQPRNFIPTPSEAYASRPPRPSSAMHHSSRAGGPYSSTPHPGAPPSSRAPASRPRSSMSSAPSALSPSGERYICEVCGKDFSRAHDRKRHHETQHAATPVTHKCVYCEKDFSRADSLKRHIQNGCDEAPQ</sequence>
<feature type="compositionally biased region" description="Polar residues" evidence="2">
    <location>
        <begin position="87"/>
        <end position="113"/>
    </location>
</feature>
<keyword evidence="5" id="KW-1185">Reference proteome</keyword>
<dbReference type="SUPFAM" id="SSF57667">
    <property type="entry name" value="beta-beta-alpha zinc fingers"/>
    <property type="match status" value="1"/>
</dbReference>
<proteinExistence type="predicted"/>
<keyword evidence="1" id="KW-0862">Zinc</keyword>
<dbReference type="Gene3D" id="3.30.160.60">
    <property type="entry name" value="Classic Zinc Finger"/>
    <property type="match status" value="2"/>
</dbReference>
<dbReference type="PROSITE" id="PS00028">
    <property type="entry name" value="ZINC_FINGER_C2H2_1"/>
    <property type="match status" value="1"/>
</dbReference>
<keyword evidence="1" id="KW-0863">Zinc-finger</keyword>
<feature type="compositionally biased region" description="Low complexity" evidence="2">
    <location>
        <begin position="114"/>
        <end position="144"/>
    </location>
</feature>
<dbReference type="EMBL" id="JACAZI010000006">
    <property type="protein sequence ID" value="KAF7357823.1"/>
    <property type="molecule type" value="Genomic_DNA"/>
</dbReference>
<evidence type="ECO:0000313" key="5">
    <source>
        <dbReference type="Proteomes" id="UP000620124"/>
    </source>
</evidence>
<dbReference type="AlphaFoldDB" id="A0A8H7D3W6"/>
<dbReference type="Proteomes" id="UP000620124">
    <property type="component" value="Unassembled WGS sequence"/>
</dbReference>
<dbReference type="SMART" id="SM00355">
    <property type="entry name" value="ZnF_C2H2"/>
    <property type="match status" value="2"/>
</dbReference>
<evidence type="ECO:0000259" key="3">
    <source>
        <dbReference type="PROSITE" id="PS50157"/>
    </source>
</evidence>
<evidence type="ECO:0000256" key="1">
    <source>
        <dbReference type="PROSITE-ProRule" id="PRU00042"/>
    </source>
</evidence>
<feature type="compositionally biased region" description="Low complexity" evidence="2">
    <location>
        <begin position="197"/>
        <end position="220"/>
    </location>
</feature>
<evidence type="ECO:0000313" key="4">
    <source>
        <dbReference type="EMBL" id="KAF7357823.1"/>
    </source>
</evidence>
<keyword evidence="1" id="KW-0479">Metal-binding</keyword>
<dbReference type="GO" id="GO:0008270">
    <property type="term" value="F:zinc ion binding"/>
    <property type="evidence" value="ECO:0007669"/>
    <property type="project" value="UniProtKB-KW"/>
</dbReference>
<name>A0A8H7D3W6_9AGAR</name>
<dbReference type="InterPro" id="IPR036236">
    <property type="entry name" value="Znf_C2H2_sf"/>
</dbReference>
<feature type="compositionally biased region" description="Polar residues" evidence="2">
    <location>
        <begin position="50"/>
        <end position="68"/>
    </location>
</feature>
<organism evidence="4 5">
    <name type="scientific">Mycena venus</name>
    <dbReference type="NCBI Taxonomy" id="2733690"/>
    <lineage>
        <taxon>Eukaryota</taxon>
        <taxon>Fungi</taxon>
        <taxon>Dikarya</taxon>
        <taxon>Basidiomycota</taxon>
        <taxon>Agaricomycotina</taxon>
        <taxon>Agaricomycetes</taxon>
        <taxon>Agaricomycetidae</taxon>
        <taxon>Agaricales</taxon>
        <taxon>Marasmiineae</taxon>
        <taxon>Mycenaceae</taxon>
        <taxon>Mycena</taxon>
    </lineage>
</organism>
<feature type="domain" description="C2H2-type" evidence="3">
    <location>
        <begin position="224"/>
        <end position="251"/>
    </location>
</feature>
<reference evidence="4" key="1">
    <citation type="submission" date="2020-05" db="EMBL/GenBank/DDBJ databases">
        <title>Mycena genomes resolve the evolution of fungal bioluminescence.</title>
        <authorList>
            <person name="Tsai I.J."/>
        </authorList>
    </citation>
    <scope>NUCLEOTIDE SEQUENCE</scope>
    <source>
        <strain evidence="4">CCC161011</strain>
    </source>
</reference>